<evidence type="ECO:0000256" key="4">
    <source>
        <dbReference type="ARBA" id="ARBA00022989"/>
    </source>
</evidence>
<dbReference type="InterPro" id="IPR031152">
    <property type="entry name" value="PLXDC"/>
</dbReference>
<protein>
    <recommendedName>
        <fullName evidence="10">Plexin domain-containing protein 2</fullName>
    </recommendedName>
</protein>
<dbReference type="PANTHER" id="PTHR13055:SF12">
    <property type="entry name" value="LD40707P"/>
    <property type="match status" value="1"/>
</dbReference>
<keyword evidence="2 6" id="KW-0812">Transmembrane</keyword>
<feature type="chain" id="PRO_5044023357" description="Plexin domain-containing protein 2" evidence="7">
    <location>
        <begin position="27"/>
        <end position="586"/>
    </location>
</feature>
<dbReference type="GO" id="GO:0016020">
    <property type="term" value="C:membrane"/>
    <property type="evidence" value="ECO:0007669"/>
    <property type="project" value="UniProtKB-SubCell"/>
</dbReference>
<evidence type="ECO:0000256" key="2">
    <source>
        <dbReference type="ARBA" id="ARBA00022692"/>
    </source>
</evidence>
<reference evidence="8 9" key="1">
    <citation type="journal article" date="2022" name="Nat. Ecol. Evol.">
        <title>A masculinizing supergene underlies an exaggerated male reproductive morph in a spider.</title>
        <authorList>
            <person name="Hendrickx F."/>
            <person name="De Corte Z."/>
            <person name="Sonet G."/>
            <person name="Van Belleghem S.M."/>
            <person name="Kostlbacher S."/>
            <person name="Vangestel C."/>
        </authorList>
    </citation>
    <scope>NUCLEOTIDE SEQUENCE [LARGE SCALE GENOMIC DNA]</scope>
    <source>
        <strain evidence="8">W744_W776</strain>
    </source>
</reference>
<keyword evidence="9" id="KW-1185">Reference proteome</keyword>
<evidence type="ECO:0000256" key="7">
    <source>
        <dbReference type="SAM" id="SignalP"/>
    </source>
</evidence>
<comment type="subcellular location">
    <subcellularLocation>
        <location evidence="1">Membrane</location>
        <topology evidence="1">Single-pass type I membrane protein</topology>
    </subcellularLocation>
</comment>
<keyword evidence="3 7" id="KW-0732">Signal</keyword>
<keyword evidence="4 6" id="KW-1133">Transmembrane helix</keyword>
<dbReference type="PANTHER" id="PTHR13055">
    <property type="entry name" value="TUMOR ENDOTHELIAL MARKER 7 RELATED"/>
    <property type="match status" value="1"/>
</dbReference>
<feature type="transmembrane region" description="Helical" evidence="6">
    <location>
        <begin position="525"/>
        <end position="551"/>
    </location>
</feature>
<feature type="compositionally biased region" description="Low complexity" evidence="5">
    <location>
        <begin position="156"/>
        <end position="170"/>
    </location>
</feature>
<proteinExistence type="predicted"/>
<evidence type="ECO:0008006" key="10">
    <source>
        <dbReference type="Google" id="ProtNLM"/>
    </source>
</evidence>
<name>A0AAV6UIA6_9ARAC</name>
<keyword evidence="6" id="KW-0472">Membrane</keyword>
<feature type="region of interest" description="Disordered" evidence="5">
    <location>
        <begin position="478"/>
        <end position="519"/>
    </location>
</feature>
<organism evidence="8 9">
    <name type="scientific">Oedothorax gibbosus</name>
    <dbReference type="NCBI Taxonomy" id="931172"/>
    <lineage>
        <taxon>Eukaryota</taxon>
        <taxon>Metazoa</taxon>
        <taxon>Ecdysozoa</taxon>
        <taxon>Arthropoda</taxon>
        <taxon>Chelicerata</taxon>
        <taxon>Arachnida</taxon>
        <taxon>Araneae</taxon>
        <taxon>Araneomorphae</taxon>
        <taxon>Entelegynae</taxon>
        <taxon>Araneoidea</taxon>
        <taxon>Linyphiidae</taxon>
        <taxon>Erigoninae</taxon>
        <taxon>Oedothorax</taxon>
    </lineage>
</organism>
<evidence type="ECO:0000256" key="6">
    <source>
        <dbReference type="SAM" id="Phobius"/>
    </source>
</evidence>
<accession>A0AAV6UIA6</accession>
<evidence type="ECO:0000313" key="8">
    <source>
        <dbReference type="EMBL" id="KAG8183290.1"/>
    </source>
</evidence>
<sequence length="586" mass="64874">MAACNGSVGFISIIFCVIAAFSAVLALDNVGPFHFNPSIDFLNLQDFDGSYLKNDYLTKTLYHVQKRSVNSPPIKKVTPSTEKKVLTKSVSSTESSLELKTVPLDQKSKIEDVSALNATVPSTTAESTNSANDKYNISVTSSDSVVNITVSSTAVPSSTTVSSTTTKPTSFPEVLPTRPSNISENATVDHHVYYNSTMYMVDEAAMAYWVNFDELPQDKVVVHRMLSDSHRKAATVSLSFDFPFYGHPLRNITIATGGFIYMGDYMHSWLAATQYVAPLMANFDTSLSNESTVRYFDNGTAFVIEWHAVTLQDAKIGKSGNFSFQATLMSSGNIVFVYEIIPVSIKDIGDDVHPVKVGLSDAYVIDRLIYFIRRKTIYEYHRIDMKKEEIGNHTAIYFTAIKTCMSFHDCNSCMSSDLGSDCVWCESAKRCSDGLDRLRQDWLQSKCDVEKQSVNCSALPVPDVNPYVQPLTDSPYKTYTLSPKTPKSDYPYYSTPMSNTPRKPEDASDDNASTSARVAEESSSLGVGSVVAVLLILSIVLGSLMWVGYAYKNPHTSSGQLLIRYRPTQWRFRSGEARYTAASVHM</sequence>
<feature type="region of interest" description="Disordered" evidence="5">
    <location>
        <begin position="156"/>
        <end position="178"/>
    </location>
</feature>
<evidence type="ECO:0000313" key="9">
    <source>
        <dbReference type="Proteomes" id="UP000827092"/>
    </source>
</evidence>
<evidence type="ECO:0000256" key="3">
    <source>
        <dbReference type="ARBA" id="ARBA00022729"/>
    </source>
</evidence>
<dbReference type="EMBL" id="JAFNEN010000424">
    <property type="protein sequence ID" value="KAG8183290.1"/>
    <property type="molecule type" value="Genomic_DNA"/>
</dbReference>
<evidence type="ECO:0000256" key="1">
    <source>
        <dbReference type="ARBA" id="ARBA00004479"/>
    </source>
</evidence>
<dbReference type="AlphaFoldDB" id="A0AAV6UIA6"/>
<evidence type="ECO:0000256" key="5">
    <source>
        <dbReference type="SAM" id="MobiDB-lite"/>
    </source>
</evidence>
<dbReference type="Proteomes" id="UP000827092">
    <property type="component" value="Unassembled WGS sequence"/>
</dbReference>
<feature type="signal peptide" evidence="7">
    <location>
        <begin position="1"/>
        <end position="26"/>
    </location>
</feature>
<gene>
    <name evidence="8" type="ORF">JTE90_004909</name>
</gene>
<comment type="caution">
    <text evidence="8">The sequence shown here is derived from an EMBL/GenBank/DDBJ whole genome shotgun (WGS) entry which is preliminary data.</text>
</comment>